<comment type="caution">
    <text evidence="1">The sequence shown here is derived from an EMBL/GenBank/DDBJ whole genome shotgun (WGS) entry which is preliminary data.</text>
</comment>
<dbReference type="EMBL" id="MU274914">
    <property type="protein sequence ID" value="KAI0088416.1"/>
    <property type="molecule type" value="Genomic_DNA"/>
</dbReference>
<name>A0ACB8U2A1_9APHY</name>
<protein>
    <submittedName>
        <fullName evidence="1">Uncharacterized protein</fullName>
    </submittedName>
</protein>
<sequence>MLAAAIIASYTAYLRSSYCVLVSRVLFLWDFLITMGYEVEYFWGRKITAASALFLLNRYVSLVITIMQFFSPAFFQTAHVCGPFVRVLQSLLVLSLVIAGAFAAIRVYAIWQRSWSLALPVFMLAMVPPALTIAIDANETPMLAPSPSSGCAIVVAIPPAQYTTYANAMRACTIAYDAIVFALTVLRTRQLERRSQAQTSLVRLIIRDGCLYFMCLVLINISQMVITFTSEDINYPSYFVSP</sequence>
<gene>
    <name evidence="1" type="ORF">BDY19DRAFT_196924</name>
</gene>
<evidence type="ECO:0000313" key="2">
    <source>
        <dbReference type="Proteomes" id="UP001055072"/>
    </source>
</evidence>
<keyword evidence="2" id="KW-1185">Reference proteome</keyword>
<dbReference type="Proteomes" id="UP001055072">
    <property type="component" value="Unassembled WGS sequence"/>
</dbReference>
<proteinExistence type="predicted"/>
<reference evidence="1" key="1">
    <citation type="journal article" date="2021" name="Environ. Microbiol.">
        <title>Gene family expansions and transcriptome signatures uncover fungal adaptations to wood decay.</title>
        <authorList>
            <person name="Hage H."/>
            <person name="Miyauchi S."/>
            <person name="Viragh M."/>
            <person name="Drula E."/>
            <person name="Min B."/>
            <person name="Chaduli D."/>
            <person name="Navarro D."/>
            <person name="Favel A."/>
            <person name="Norest M."/>
            <person name="Lesage-Meessen L."/>
            <person name="Balint B."/>
            <person name="Merenyi Z."/>
            <person name="de Eugenio L."/>
            <person name="Morin E."/>
            <person name="Martinez A.T."/>
            <person name="Baldrian P."/>
            <person name="Stursova M."/>
            <person name="Martinez M.J."/>
            <person name="Novotny C."/>
            <person name="Magnuson J.K."/>
            <person name="Spatafora J.W."/>
            <person name="Maurice S."/>
            <person name="Pangilinan J."/>
            <person name="Andreopoulos W."/>
            <person name="LaButti K."/>
            <person name="Hundley H."/>
            <person name="Na H."/>
            <person name="Kuo A."/>
            <person name="Barry K."/>
            <person name="Lipzen A."/>
            <person name="Henrissat B."/>
            <person name="Riley R."/>
            <person name="Ahrendt S."/>
            <person name="Nagy L.G."/>
            <person name="Grigoriev I.V."/>
            <person name="Martin F."/>
            <person name="Rosso M.N."/>
        </authorList>
    </citation>
    <scope>NUCLEOTIDE SEQUENCE</scope>
    <source>
        <strain evidence="1">CBS 384.51</strain>
    </source>
</reference>
<organism evidence="1 2">
    <name type="scientific">Irpex rosettiformis</name>
    <dbReference type="NCBI Taxonomy" id="378272"/>
    <lineage>
        <taxon>Eukaryota</taxon>
        <taxon>Fungi</taxon>
        <taxon>Dikarya</taxon>
        <taxon>Basidiomycota</taxon>
        <taxon>Agaricomycotina</taxon>
        <taxon>Agaricomycetes</taxon>
        <taxon>Polyporales</taxon>
        <taxon>Irpicaceae</taxon>
        <taxon>Irpex</taxon>
    </lineage>
</organism>
<evidence type="ECO:0000313" key="1">
    <source>
        <dbReference type="EMBL" id="KAI0088416.1"/>
    </source>
</evidence>
<accession>A0ACB8U2A1</accession>